<feature type="domain" description="wHTH-Hsp90 Na associated" evidence="2">
    <location>
        <begin position="1170"/>
        <end position="1228"/>
    </location>
</feature>
<dbReference type="InterPro" id="IPR056507">
    <property type="entry name" value="wHTH-HSP90_Na-assoc"/>
</dbReference>
<feature type="domain" description="wHTH-Hsp90 Na associated" evidence="2">
    <location>
        <begin position="842"/>
        <end position="896"/>
    </location>
</feature>
<feature type="domain" description="iHD-CE" evidence="1">
    <location>
        <begin position="22"/>
        <end position="363"/>
    </location>
</feature>
<dbReference type="Proteomes" id="UP000199503">
    <property type="component" value="Unassembled WGS sequence"/>
</dbReference>
<dbReference type="InterPro" id="IPR056506">
    <property type="entry name" value="iHD-CE"/>
</dbReference>
<evidence type="ECO:0000259" key="2">
    <source>
        <dbReference type="Pfam" id="PF24410"/>
    </source>
</evidence>
<evidence type="ECO:0000259" key="1">
    <source>
        <dbReference type="Pfam" id="PF24401"/>
    </source>
</evidence>
<dbReference type="InterPro" id="IPR036890">
    <property type="entry name" value="HATPase_C_sf"/>
</dbReference>
<dbReference type="Pfam" id="PF24401">
    <property type="entry name" value="iHD-CE"/>
    <property type="match status" value="1"/>
</dbReference>
<gene>
    <name evidence="3" type="ORF">SAMN04488000_102545</name>
</gene>
<name>A0A1H9F5H9_9PSEU</name>
<evidence type="ECO:0000313" key="4">
    <source>
        <dbReference type="Proteomes" id="UP000199503"/>
    </source>
</evidence>
<protein>
    <recommendedName>
        <fullName evidence="5">Histidine kinase-, DNA gyrase B-, and HSP90-like ATPase</fullName>
    </recommendedName>
</protein>
<feature type="domain" description="wHTH-Hsp90 Na associated" evidence="2">
    <location>
        <begin position="907"/>
        <end position="955"/>
    </location>
</feature>
<dbReference type="Pfam" id="PF24410">
    <property type="entry name" value="wHTH-HSP90_Na-assoc"/>
    <property type="match status" value="6"/>
</dbReference>
<dbReference type="InterPro" id="IPR020575">
    <property type="entry name" value="Hsp90_N"/>
</dbReference>
<dbReference type="STRING" id="65499.SAMN04488000_102545"/>
<dbReference type="PRINTS" id="PR00775">
    <property type="entry name" value="HEATSHOCK90"/>
</dbReference>
<feature type="domain" description="wHTH-Hsp90 Na associated" evidence="2">
    <location>
        <begin position="1032"/>
        <end position="1086"/>
    </location>
</feature>
<organism evidence="3 4">
    <name type="scientific">Lentzea albida</name>
    <dbReference type="NCBI Taxonomy" id="65499"/>
    <lineage>
        <taxon>Bacteria</taxon>
        <taxon>Bacillati</taxon>
        <taxon>Actinomycetota</taxon>
        <taxon>Actinomycetes</taxon>
        <taxon>Pseudonocardiales</taxon>
        <taxon>Pseudonocardiaceae</taxon>
        <taxon>Lentzea</taxon>
    </lineage>
</organism>
<sequence>MTENDPRLVIEVTAPLRPLTEVSAAHPWTKTACTHLGPSNTMLHACAALVSHLAREHDSHTVLAADPWRDASFAERFTQRLRWLTSQVLPVDALLLSDAEASLLVVFPYLHQAFWAQRAATVLQGADPATAAFEPGGDLPGFTAFAEEHGALHRRGTRAAEAGTAAAASIGWWLFHRWLVRQPECYDPSTITPLLPESLVAPLDAVLTASRLMELMRVVQLDPAYLRRVDRPGTLKPTVRIAGGTEDEQGLREQLLGYLLVVAHRTAIDPTALPRVVADHLGIDDGVQPDAVLTSIRAVTWDGDRTRVLTTDCRHPATVLALHDRAAAVDAVLTEIVLATEESETLAPLKHLPVHASADGTTPTTSASSHRFRLADDQIQTLLMGEQLYGSAELAVRELYQNALDACRYREARTSYLIRTNAAPPAWQGRIDFRQGVDEKGRPFLECADNGIGMGERELVDVFAQAGVRFTDLPEYVEEQADWAVQGVESFPNSRFGIGVLSYFMLADEITVTTCRLGRSGLPGRRLEVHIAGPDALFRVRDVGAGEDAGTVVRLHLRSAVTPVSCTDLLRRLLWLSDFAVTSHDSGGSQEWEPRQLSAAAPIGSNDPFMKNASRSVQKIVSTDDTRVWWCDCPGAVLADGLWAGTLTFGAVVDLVGHNRPRLTVDRTKMIDFDPILLEERLKPFVPDLVSATDSPLSHWWLGELAKKMPRLADDICDYAVGARYRPWRIGNTEAPIEVVGCFPSDAAMVDPKATAPRWNQQVSKWRSEAWLQVEEPSSTLSGSIIPARPSDESLLDSQGVEASLGSVLQASIATRRTPAEVLARLALLGVNTAALVSIPATPRPTDPNLLRDHVDKGSSWLSQHRPVSPLQVLRAATASGLSPADVVERLAELGYDTSRVTRIPAHDDAALLPDHHGGLLHKGGAVPAAHIMVAAAKSRRPPAEVARRLAELGYTTPDPATLPPDFNVLDPMIFLKHPQRTGTYVEDPVPRRHVFLSAWMMSDASPAGIATRLRAAGLDVSALNDLPQDLTSFDRTIMREQQDIDGVKSGPLHRQAVTVGHVISAALKTHQRPVVVARRLAGFGYECPAAERLPDDVNSDDLNIIGMTRSIVRGDSSRSWLPTGMAVSLQHVVITAAKHAKSPSFVAERLARFGFDTPTPHPRLTVRFEDLILLSVDLDGEGPWLDSDHHALAQSDNTVPLGHVLAAAAKLGTPPAEVAERLSELGLNSQKAALPSRVERRDAQLLAQVVPREISLLYRHWMFAWLGLERPVSTRHLMLQSRSTTLTPAEVASRLSALGFAVTDPQHLPSSIDEIDEKLLHVSTPTPHWFEFESDFAEMRFPRRSVMHMAHETGLSLRGVLDRLARLGVEVTD</sequence>
<dbReference type="SUPFAM" id="SSF55874">
    <property type="entry name" value="ATPase domain of HSP90 chaperone/DNA topoisomerase II/histidine kinase"/>
    <property type="match status" value="1"/>
</dbReference>
<keyword evidence="4" id="KW-1185">Reference proteome</keyword>
<feature type="domain" description="wHTH-Hsp90 Na associated" evidence="2">
    <location>
        <begin position="1116"/>
        <end position="1156"/>
    </location>
</feature>
<dbReference type="Gene3D" id="3.30.565.10">
    <property type="entry name" value="Histidine kinase-like ATPase, C-terminal domain"/>
    <property type="match status" value="1"/>
</dbReference>
<dbReference type="EMBL" id="FOFV01000002">
    <property type="protein sequence ID" value="SEQ33244.1"/>
    <property type="molecule type" value="Genomic_DNA"/>
</dbReference>
<evidence type="ECO:0000313" key="3">
    <source>
        <dbReference type="EMBL" id="SEQ33244.1"/>
    </source>
</evidence>
<proteinExistence type="predicted"/>
<dbReference type="RefSeq" id="WP_089911999.1">
    <property type="nucleotide sequence ID" value="NZ_FOFV01000002.1"/>
</dbReference>
<accession>A0A1H9F5H9</accession>
<feature type="domain" description="wHTH-Hsp90 Na associated" evidence="2">
    <location>
        <begin position="1265"/>
        <end position="1301"/>
    </location>
</feature>
<reference evidence="4" key="1">
    <citation type="submission" date="2016-10" db="EMBL/GenBank/DDBJ databases">
        <authorList>
            <person name="Varghese N."/>
            <person name="Submissions S."/>
        </authorList>
    </citation>
    <scope>NUCLEOTIDE SEQUENCE [LARGE SCALE GENOMIC DNA]</scope>
    <source>
        <strain evidence="4">DSM 44437</strain>
    </source>
</reference>
<evidence type="ECO:0008006" key="5">
    <source>
        <dbReference type="Google" id="ProtNLM"/>
    </source>
</evidence>
<dbReference type="OrthoDB" id="9802640at2"/>